<proteinExistence type="predicted"/>
<dbReference type="EMBL" id="SGPK01000008">
    <property type="protein sequence ID" value="THH11784.1"/>
    <property type="molecule type" value="Genomic_DNA"/>
</dbReference>
<feature type="region of interest" description="Disordered" evidence="2">
    <location>
        <begin position="631"/>
        <end position="772"/>
    </location>
</feature>
<keyword evidence="1" id="KW-0343">GTPase activation</keyword>
<dbReference type="GO" id="GO:0007165">
    <property type="term" value="P:signal transduction"/>
    <property type="evidence" value="ECO:0007669"/>
    <property type="project" value="InterPro"/>
</dbReference>
<reference evidence="4 5" key="1">
    <citation type="submission" date="2019-02" db="EMBL/GenBank/DDBJ databases">
        <title>Genome sequencing of the rare red list fungi Phellinidium pouzarii.</title>
        <authorList>
            <person name="Buettner E."/>
            <person name="Kellner H."/>
        </authorList>
    </citation>
    <scope>NUCLEOTIDE SEQUENCE [LARGE SCALE GENOMIC DNA]</scope>
    <source>
        <strain evidence="4 5">DSM 108285</strain>
    </source>
</reference>
<dbReference type="Proteomes" id="UP000308199">
    <property type="component" value="Unassembled WGS sequence"/>
</dbReference>
<feature type="compositionally biased region" description="Low complexity" evidence="2">
    <location>
        <begin position="662"/>
        <end position="671"/>
    </location>
</feature>
<feature type="compositionally biased region" description="Basic residues" evidence="2">
    <location>
        <begin position="203"/>
        <end position="214"/>
    </location>
</feature>
<evidence type="ECO:0000313" key="5">
    <source>
        <dbReference type="Proteomes" id="UP000308199"/>
    </source>
</evidence>
<dbReference type="PANTHER" id="PTHR23176:SF134">
    <property type="entry name" value="RHO-TYPE GTPASE-ACTIVATING PROTEIN"/>
    <property type="match status" value="1"/>
</dbReference>
<organism evidence="4 5">
    <name type="scientific">Phellinidium pouzarii</name>
    <dbReference type="NCBI Taxonomy" id="167371"/>
    <lineage>
        <taxon>Eukaryota</taxon>
        <taxon>Fungi</taxon>
        <taxon>Dikarya</taxon>
        <taxon>Basidiomycota</taxon>
        <taxon>Agaricomycotina</taxon>
        <taxon>Agaricomycetes</taxon>
        <taxon>Hymenochaetales</taxon>
        <taxon>Hymenochaetaceae</taxon>
        <taxon>Phellinidium</taxon>
    </lineage>
</organism>
<dbReference type="Pfam" id="PF00611">
    <property type="entry name" value="FCH"/>
    <property type="match status" value="1"/>
</dbReference>
<dbReference type="AlphaFoldDB" id="A0A4S4LIB9"/>
<dbReference type="PROSITE" id="PS50238">
    <property type="entry name" value="RHOGAP"/>
    <property type="match status" value="1"/>
</dbReference>
<evidence type="ECO:0000256" key="1">
    <source>
        <dbReference type="ARBA" id="ARBA00022468"/>
    </source>
</evidence>
<feature type="domain" description="Rho-GAP" evidence="3">
    <location>
        <begin position="386"/>
        <end position="580"/>
    </location>
</feature>
<dbReference type="InterPro" id="IPR008936">
    <property type="entry name" value="Rho_GTPase_activation_prot"/>
</dbReference>
<name>A0A4S4LIB9_9AGAM</name>
<dbReference type="InterPro" id="IPR001060">
    <property type="entry name" value="FCH_dom"/>
</dbReference>
<evidence type="ECO:0000313" key="4">
    <source>
        <dbReference type="EMBL" id="THH11784.1"/>
    </source>
</evidence>
<accession>A0A4S4LIB9</accession>
<feature type="compositionally biased region" description="Polar residues" evidence="2">
    <location>
        <begin position="700"/>
        <end position="710"/>
    </location>
</feature>
<dbReference type="Gene3D" id="1.20.1270.60">
    <property type="entry name" value="Arfaptin homology (AH) domain/BAR domain"/>
    <property type="match status" value="1"/>
</dbReference>
<dbReference type="InterPro" id="IPR000198">
    <property type="entry name" value="RhoGAP_dom"/>
</dbReference>
<dbReference type="InterPro" id="IPR050729">
    <property type="entry name" value="Rho-GAP"/>
</dbReference>
<dbReference type="GO" id="GO:0005096">
    <property type="term" value="F:GTPase activator activity"/>
    <property type="evidence" value="ECO:0007669"/>
    <property type="project" value="UniProtKB-KW"/>
</dbReference>
<feature type="compositionally biased region" description="Polar residues" evidence="2">
    <location>
        <begin position="184"/>
        <end position="198"/>
    </location>
</feature>
<protein>
    <recommendedName>
        <fullName evidence="3">Rho-GAP domain-containing protein</fullName>
    </recommendedName>
</protein>
<dbReference type="OrthoDB" id="79452at2759"/>
<feature type="region of interest" description="Disordered" evidence="2">
    <location>
        <begin position="164"/>
        <end position="227"/>
    </location>
</feature>
<dbReference type="GO" id="GO:0005737">
    <property type="term" value="C:cytoplasm"/>
    <property type="evidence" value="ECO:0007669"/>
    <property type="project" value="TreeGrafter"/>
</dbReference>
<dbReference type="SUPFAM" id="SSF48350">
    <property type="entry name" value="GTPase activation domain, GAP"/>
    <property type="match status" value="1"/>
</dbReference>
<keyword evidence="5" id="KW-1185">Reference proteome</keyword>
<dbReference type="InterPro" id="IPR027267">
    <property type="entry name" value="AH/BAR_dom_sf"/>
</dbReference>
<dbReference type="SUPFAM" id="SSF103657">
    <property type="entry name" value="BAR/IMD domain-like"/>
    <property type="match status" value="1"/>
</dbReference>
<dbReference type="Gene3D" id="1.10.555.10">
    <property type="entry name" value="Rho GTPase activation protein"/>
    <property type="match status" value="1"/>
</dbReference>
<gene>
    <name evidence="4" type="ORF">EW145_g435</name>
</gene>
<feature type="compositionally biased region" description="Polar residues" evidence="2">
    <location>
        <begin position="631"/>
        <end position="645"/>
    </location>
</feature>
<feature type="compositionally biased region" description="Low complexity" evidence="2">
    <location>
        <begin position="725"/>
        <end position="741"/>
    </location>
</feature>
<dbReference type="Pfam" id="PF00620">
    <property type="entry name" value="RhoGAP"/>
    <property type="match status" value="1"/>
</dbReference>
<evidence type="ECO:0000256" key="2">
    <source>
        <dbReference type="SAM" id="MobiDB-lite"/>
    </source>
</evidence>
<dbReference type="SMART" id="SM00324">
    <property type="entry name" value="RhoGAP"/>
    <property type="match status" value="1"/>
</dbReference>
<sequence length="772" mass="85868">MASSVESASTPRTSTSENTLLGPIALFEQHLKFLQDSYLSFFQERAKIEEGYVDSLLRLHKRAKTMDTYLDHATEPSTVRQVWVEIRDAVEREAQSRMAFLQSLTVDVIDPITTLKETQDRTRKRIREDIKDSTLAHQDYAENALPRLKRTYFKRCQEVEDNKANAFAPSDPSGADTPVVLAPTRSNPNTSPVVTNPQPLRPLARRASGHHPQSRNRSPSASNPLHDLAHQGKRQLNQLMTFLDNKGGAGASGAKGDLAIRTVRAKREADEADKEYRKGVHWLETLRIRRFKILEGAFQSLEIFIDESSNKTKSAFDKYLGNLVATNTTISHLATHAQNFLPLITSQKDLAFLSTARPRYVKQSIPKRSLYTNYYVGDCSDLVFGVGLVDYATSRGLQEGDTPKIIRSCIAEVEKRGLGSEGIYRVSGRHAVVHEMVHKVEKDEKNFQFYPSDDIFVVASLLKQYLRELPEPVFKFPLEDRVKHSGELEEHIQNNFLFLRGKLRRLPAVHQATLKAIVEHLSHVAANSERNKMDPKNLAIIFGGVIFGEDDIPKAADLLSIQNWKDSLMEDLIINAHILFDERAAASLSMNSPPPIRASQLSSLTPVPIDERPASVDYGSSYTQISDVLPRQQSPDLSGLPNQDFTPELPARPGNSIHPSRRVAVLSSRVSSETDEEANPTLPALPVRPASIEVRAARTSEGSTTGSLISPFSERHDESFADTESTTPSVAPSSPASFRSPLVGVDEMASESHGNSQHPTPRRSQEETSVVP</sequence>
<dbReference type="PANTHER" id="PTHR23176">
    <property type="entry name" value="RHO/RAC/CDC GTPASE-ACTIVATING PROTEIN"/>
    <property type="match status" value="1"/>
</dbReference>
<comment type="caution">
    <text evidence="4">The sequence shown here is derived from an EMBL/GenBank/DDBJ whole genome shotgun (WGS) entry which is preliminary data.</text>
</comment>
<evidence type="ECO:0000259" key="3">
    <source>
        <dbReference type="PROSITE" id="PS50238"/>
    </source>
</evidence>